<dbReference type="PANTHER" id="PTHR39594">
    <property type="entry name" value="PROTEIN YCHQ"/>
    <property type="match status" value="1"/>
</dbReference>
<dbReference type="PIRSF" id="PIRSF005610">
    <property type="entry name" value="SirB"/>
    <property type="match status" value="1"/>
</dbReference>
<dbReference type="GO" id="GO:0005886">
    <property type="term" value="C:plasma membrane"/>
    <property type="evidence" value="ECO:0007669"/>
    <property type="project" value="TreeGrafter"/>
</dbReference>
<proteinExistence type="predicted"/>
<evidence type="ECO:0000256" key="1">
    <source>
        <dbReference type="SAM" id="Phobius"/>
    </source>
</evidence>
<accession>A0A1D8IRK0</accession>
<sequence length="138" mass="15412">MRVQTSWEESVTVDWLLKVHLTSAMLSLTGFIARGVWMIRSSPKLRAPLTRVLPHVIDTVLLLSGLWLAFRLRLSPLQHAWFAAKLSGVLAYIGLGAVALRYGRTRTVRTMAWCGALGVFIYILSVALTHRPMPFLPG</sequence>
<dbReference type="Pfam" id="PF04247">
    <property type="entry name" value="SirB"/>
    <property type="match status" value="1"/>
</dbReference>
<feature type="transmembrane region" description="Helical" evidence="1">
    <location>
        <begin position="15"/>
        <end position="37"/>
    </location>
</feature>
<dbReference type="EMBL" id="CP017415">
    <property type="protein sequence ID" value="AOU99122.1"/>
    <property type="molecule type" value="Genomic_DNA"/>
</dbReference>
<dbReference type="InterPro" id="IPR007360">
    <property type="entry name" value="SirB"/>
</dbReference>
<dbReference type="KEGG" id="aprs:BI364_15300"/>
<dbReference type="PANTHER" id="PTHR39594:SF1">
    <property type="entry name" value="PROTEIN YCHQ"/>
    <property type="match status" value="1"/>
</dbReference>
<dbReference type="Proteomes" id="UP000095401">
    <property type="component" value="Chromosome"/>
</dbReference>
<gene>
    <name evidence="2" type="ORF">BI364_15300</name>
</gene>
<keyword evidence="1" id="KW-1133">Transmembrane helix</keyword>
<organism evidence="2 3">
    <name type="scientific">Acidihalobacter yilgarnensis</name>
    <dbReference type="NCBI Taxonomy" id="2819280"/>
    <lineage>
        <taxon>Bacteria</taxon>
        <taxon>Pseudomonadati</taxon>
        <taxon>Pseudomonadota</taxon>
        <taxon>Gammaproteobacteria</taxon>
        <taxon>Chromatiales</taxon>
        <taxon>Ectothiorhodospiraceae</taxon>
        <taxon>Acidihalobacter</taxon>
    </lineage>
</organism>
<evidence type="ECO:0000313" key="3">
    <source>
        <dbReference type="Proteomes" id="UP000095401"/>
    </source>
</evidence>
<keyword evidence="3" id="KW-1185">Reference proteome</keyword>
<evidence type="ECO:0008006" key="4">
    <source>
        <dbReference type="Google" id="ProtNLM"/>
    </source>
</evidence>
<name>A0A1D8IRK0_9GAMM</name>
<feature type="transmembrane region" description="Helical" evidence="1">
    <location>
        <begin position="112"/>
        <end position="130"/>
    </location>
</feature>
<dbReference type="AlphaFoldDB" id="A0A1D8IRK0"/>
<evidence type="ECO:0000313" key="2">
    <source>
        <dbReference type="EMBL" id="AOU99122.1"/>
    </source>
</evidence>
<reference evidence="3" key="1">
    <citation type="submission" date="2016-09" db="EMBL/GenBank/DDBJ databases">
        <title>Acidihalobacter prosperus F5.</title>
        <authorList>
            <person name="Khaleque H.N."/>
            <person name="Ramsay J.P."/>
            <person name="Kaksonen A.H."/>
            <person name="Boxall N.J."/>
            <person name="Watkin E.L.J."/>
        </authorList>
    </citation>
    <scope>NUCLEOTIDE SEQUENCE [LARGE SCALE GENOMIC DNA]</scope>
    <source>
        <strain evidence="3">F5</strain>
    </source>
</reference>
<feature type="transmembrane region" description="Helical" evidence="1">
    <location>
        <begin position="82"/>
        <end position="100"/>
    </location>
</feature>
<protein>
    <recommendedName>
        <fullName evidence="4">Regulator SirB</fullName>
    </recommendedName>
</protein>
<keyword evidence="1" id="KW-0472">Membrane</keyword>
<feature type="transmembrane region" description="Helical" evidence="1">
    <location>
        <begin position="49"/>
        <end position="70"/>
    </location>
</feature>
<keyword evidence="1" id="KW-0812">Transmembrane</keyword>